<organism evidence="3 4">
    <name type="scientific">Volvox africanus</name>
    <dbReference type="NCBI Taxonomy" id="51714"/>
    <lineage>
        <taxon>Eukaryota</taxon>
        <taxon>Viridiplantae</taxon>
        <taxon>Chlorophyta</taxon>
        <taxon>core chlorophytes</taxon>
        <taxon>Chlorophyceae</taxon>
        <taxon>CS clade</taxon>
        <taxon>Chlamydomonadales</taxon>
        <taxon>Volvocaceae</taxon>
        <taxon>Volvox</taxon>
    </lineage>
</organism>
<evidence type="ECO:0000313" key="3">
    <source>
        <dbReference type="EMBL" id="GIL60243.1"/>
    </source>
</evidence>
<feature type="compositionally biased region" description="Polar residues" evidence="1">
    <location>
        <begin position="305"/>
        <end position="314"/>
    </location>
</feature>
<feature type="region of interest" description="Disordered" evidence="1">
    <location>
        <begin position="285"/>
        <end position="330"/>
    </location>
</feature>
<sequence length="330" mass="35118">MSLILKDLYNNCRISRPFGLPSSMWNKRNSQYAAADDDEIPLTQLRRTRWKTFKSWVQERPATSALITLVIIGSIVAVIVGPIISSQHEQKDNDDEPSGRALRFSLTFQAKNGSQLCENFADLHYLASYGTKLQVSISSILGIQQSQVAIQSVQCDSKMYNLPAGSASGNRRFSRMLSFDVGSGISIVVTFLVLPPGAESTTQAGFSPDVVHKPEVAASQLQSSSVVLLGAMSQALGLPASNLVFISVVTSGNAVSTAPVLSTETSLPPSQPSVRSAPSSILATAYQPPMATSSRASPAPVYTSGLPTQSSLPIPSQPPTYGTYGDGDPH</sequence>
<name>A0A8J4F817_9CHLO</name>
<dbReference type="EMBL" id="BNCO01000039">
    <property type="protein sequence ID" value="GIL60243.1"/>
    <property type="molecule type" value="Genomic_DNA"/>
</dbReference>
<dbReference type="Proteomes" id="UP000747399">
    <property type="component" value="Unassembled WGS sequence"/>
</dbReference>
<gene>
    <name evidence="3" type="ORF">Vafri_14878</name>
</gene>
<keyword evidence="2" id="KW-1133">Transmembrane helix</keyword>
<keyword evidence="4" id="KW-1185">Reference proteome</keyword>
<keyword evidence="2" id="KW-0472">Membrane</keyword>
<protein>
    <submittedName>
        <fullName evidence="3">Uncharacterized protein</fullName>
    </submittedName>
</protein>
<evidence type="ECO:0000256" key="1">
    <source>
        <dbReference type="SAM" id="MobiDB-lite"/>
    </source>
</evidence>
<feature type="transmembrane region" description="Helical" evidence="2">
    <location>
        <begin position="62"/>
        <end position="84"/>
    </location>
</feature>
<proteinExistence type="predicted"/>
<reference evidence="3" key="1">
    <citation type="journal article" date="2021" name="Proc. Natl. Acad. Sci. U.S.A.">
        <title>Three genomes in the algal genus Volvox reveal the fate of a haploid sex-determining region after a transition to homothallism.</title>
        <authorList>
            <person name="Yamamoto K."/>
            <person name="Hamaji T."/>
            <person name="Kawai-Toyooka H."/>
            <person name="Matsuzaki R."/>
            <person name="Takahashi F."/>
            <person name="Nishimura Y."/>
            <person name="Kawachi M."/>
            <person name="Noguchi H."/>
            <person name="Minakuchi Y."/>
            <person name="Umen J.G."/>
            <person name="Toyoda A."/>
            <person name="Nozaki H."/>
        </authorList>
    </citation>
    <scope>NUCLEOTIDE SEQUENCE</scope>
    <source>
        <strain evidence="3">NIES-3780</strain>
    </source>
</reference>
<dbReference type="AlphaFoldDB" id="A0A8J4F817"/>
<keyword evidence="2" id="KW-0812">Transmembrane</keyword>
<accession>A0A8J4F817</accession>
<comment type="caution">
    <text evidence="3">The sequence shown here is derived from an EMBL/GenBank/DDBJ whole genome shotgun (WGS) entry which is preliminary data.</text>
</comment>
<evidence type="ECO:0000313" key="4">
    <source>
        <dbReference type="Proteomes" id="UP000747399"/>
    </source>
</evidence>
<evidence type="ECO:0000256" key="2">
    <source>
        <dbReference type="SAM" id="Phobius"/>
    </source>
</evidence>